<dbReference type="PANTHER" id="PTHR47724:SF1">
    <property type="entry name" value="PEPTIDYL-PROLYL CIS-TRANS ISOMERASE CYP26-2, CHLOROPLASTIC"/>
    <property type="match status" value="1"/>
</dbReference>
<dbReference type="InterPro" id="IPR044185">
    <property type="entry name" value="CYP26-2-like"/>
</dbReference>
<evidence type="ECO:0000313" key="2">
    <source>
        <dbReference type="EMBL" id="GAX79772.1"/>
    </source>
</evidence>
<accession>A0A250XA81</accession>
<evidence type="ECO:0000259" key="1">
    <source>
        <dbReference type="PROSITE" id="PS50072"/>
    </source>
</evidence>
<dbReference type="PROSITE" id="PS50072">
    <property type="entry name" value="CSA_PPIASE_2"/>
    <property type="match status" value="1"/>
</dbReference>
<dbReference type="InterPro" id="IPR002130">
    <property type="entry name" value="Cyclophilin-type_PPIase_dom"/>
</dbReference>
<organism evidence="2 3">
    <name type="scientific">Chlamydomonas eustigma</name>
    <dbReference type="NCBI Taxonomy" id="1157962"/>
    <lineage>
        <taxon>Eukaryota</taxon>
        <taxon>Viridiplantae</taxon>
        <taxon>Chlorophyta</taxon>
        <taxon>core chlorophytes</taxon>
        <taxon>Chlorophyceae</taxon>
        <taxon>CS clade</taxon>
        <taxon>Chlamydomonadales</taxon>
        <taxon>Chlamydomonadaceae</taxon>
        <taxon>Chlamydomonas</taxon>
    </lineage>
</organism>
<dbReference type="AlphaFoldDB" id="A0A250XA81"/>
<feature type="domain" description="PPIase cyclophilin-type" evidence="1">
    <location>
        <begin position="82"/>
        <end position="298"/>
    </location>
</feature>
<dbReference type="EMBL" id="BEGY01000045">
    <property type="protein sequence ID" value="GAX79772.1"/>
    <property type="molecule type" value="Genomic_DNA"/>
</dbReference>
<dbReference type="PANTHER" id="PTHR47724">
    <property type="entry name" value="PEPTIDYL-PROLYL CIS-TRANS ISOMERASE CYP26-2, CHLOROPLASTIC"/>
    <property type="match status" value="1"/>
</dbReference>
<keyword evidence="3" id="KW-1185">Reference proteome</keyword>
<sequence length="301" mass="32285">MRCFSGSKCSESLKLSHAQAPHRCAGCRPPYKFILRASRADHNAGNTDIVLNKRLFLTTAAFGPSLVTCFHQALASAGERVFFDLKLEGQAAGRLVIELFTDVTVGASRFRDLAVGKEGVGYRLSRVDGIFDTHLRVAGVKQLSYSAAGDSAIAGGDSVAELEAEMMTTAHHHDAAGLISLTVKEATERPIQEKLIAKGGKLVTIELQAGEAPNGTGFVITRGSAPDLDKTNLVVGRLVEGMDVVEKIASLPYSKPRVEWYDGPFFEVGKVIGDKRAVVAEKGFNRPFKRVVISSSGILPT</sequence>
<comment type="caution">
    <text evidence="2">The sequence shown here is derived from an EMBL/GenBank/DDBJ whole genome shotgun (WGS) entry which is preliminary data.</text>
</comment>
<evidence type="ECO:0000313" key="3">
    <source>
        <dbReference type="Proteomes" id="UP000232323"/>
    </source>
</evidence>
<name>A0A250XA81_9CHLO</name>
<dbReference type="GO" id="GO:0003755">
    <property type="term" value="F:peptidyl-prolyl cis-trans isomerase activity"/>
    <property type="evidence" value="ECO:0007669"/>
    <property type="project" value="InterPro"/>
</dbReference>
<dbReference type="SUPFAM" id="SSF50891">
    <property type="entry name" value="Cyclophilin-like"/>
    <property type="match status" value="1"/>
</dbReference>
<dbReference type="STRING" id="1157962.A0A250XA81"/>
<dbReference type="Proteomes" id="UP000232323">
    <property type="component" value="Unassembled WGS sequence"/>
</dbReference>
<dbReference type="Gene3D" id="2.40.100.10">
    <property type="entry name" value="Cyclophilin-like"/>
    <property type="match status" value="1"/>
</dbReference>
<proteinExistence type="predicted"/>
<dbReference type="GO" id="GO:0009507">
    <property type="term" value="C:chloroplast"/>
    <property type="evidence" value="ECO:0007669"/>
    <property type="project" value="TreeGrafter"/>
</dbReference>
<dbReference type="InterPro" id="IPR029000">
    <property type="entry name" value="Cyclophilin-like_dom_sf"/>
</dbReference>
<dbReference type="Pfam" id="PF00160">
    <property type="entry name" value="Pro_isomerase"/>
    <property type="match status" value="1"/>
</dbReference>
<dbReference type="OrthoDB" id="252722at2759"/>
<gene>
    <name evidence="2" type="ORF">CEUSTIGMA_g7212.t1</name>
</gene>
<reference evidence="2 3" key="1">
    <citation type="submission" date="2017-08" db="EMBL/GenBank/DDBJ databases">
        <title>Acidophilic green algal genome provides insights into adaptation to an acidic environment.</title>
        <authorList>
            <person name="Hirooka S."/>
            <person name="Hirose Y."/>
            <person name="Kanesaki Y."/>
            <person name="Higuchi S."/>
            <person name="Fujiwara T."/>
            <person name="Onuma R."/>
            <person name="Era A."/>
            <person name="Ohbayashi R."/>
            <person name="Uzuka A."/>
            <person name="Nozaki H."/>
            <person name="Yoshikawa H."/>
            <person name="Miyagishima S.Y."/>
        </authorList>
    </citation>
    <scope>NUCLEOTIDE SEQUENCE [LARGE SCALE GENOMIC DNA]</scope>
    <source>
        <strain evidence="2 3">NIES-2499</strain>
    </source>
</reference>
<protein>
    <recommendedName>
        <fullName evidence="1">PPIase cyclophilin-type domain-containing protein</fullName>
    </recommendedName>
</protein>